<feature type="region of interest" description="Disordered" evidence="1">
    <location>
        <begin position="235"/>
        <end position="264"/>
    </location>
</feature>
<name>A0A8H7GZX0_9AGAM</name>
<evidence type="ECO:0000313" key="2">
    <source>
        <dbReference type="EMBL" id="KAF8668188.1"/>
    </source>
</evidence>
<dbReference type="AlphaFoldDB" id="A0A8H7GZX0"/>
<evidence type="ECO:0000313" key="3">
    <source>
        <dbReference type="Proteomes" id="UP000650582"/>
    </source>
</evidence>
<organism evidence="2 3">
    <name type="scientific">Rhizoctonia solani</name>
    <dbReference type="NCBI Taxonomy" id="456999"/>
    <lineage>
        <taxon>Eukaryota</taxon>
        <taxon>Fungi</taxon>
        <taxon>Dikarya</taxon>
        <taxon>Basidiomycota</taxon>
        <taxon>Agaricomycotina</taxon>
        <taxon>Agaricomycetes</taxon>
        <taxon>Cantharellales</taxon>
        <taxon>Ceratobasidiaceae</taxon>
        <taxon>Rhizoctonia</taxon>
    </lineage>
</organism>
<protein>
    <submittedName>
        <fullName evidence="2">Uncharacterized protein</fullName>
    </submittedName>
</protein>
<gene>
    <name evidence="2" type="ORF">RHS04_09093</name>
</gene>
<feature type="compositionally biased region" description="Polar residues" evidence="1">
    <location>
        <begin position="236"/>
        <end position="254"/>
    </location>
</feature>
<feature type="region of interest" description="Disordered" evidence="1">
    <location>
        <begin position="12"/>
        <end position="37"/>
    </location>
</feature>
<dbReference type="EMBL" id="JACYCC010000346">
    <property type="protein sequence ID" value="KAF8668188.1"/>
    <property type="molecule type" value="Genomic_DNA"/>
</dbReference>
<dbReference type="Proteomes" id="UP000650582">
    <property type="component" value="Unassembled WGS sequence"/>
</dbReference>
<feature type="compositionally biased region" description="Basic residues" evidence="1">
    <location>
        <begin position="12"/>
        <end position="22"/>
    </location>
</feature>
<comment type="caution">
    <text evidence="2">The sequence shown here is derived from an EMBL/GenBank/DDBJ whole genome shotgun (WGS) entry which is preliminary data.</text>
</comment>
<feature type="compositionally biased region" description="Basic residues" evidence="1">
    <location>
        <begin position="133"/>
        <end position="142"/>
    </location>
</feature>
<sequence>MQLFSRFLSLRRRGHSTNKNKSRQSSGSSFEYGQPSVDRLSGDFDPYQYRSQAADYSDFDLTRSAGIPIRVTTPRSFPLPQHPIDHVPRRDQNELASPRLVKIHRKKLLQRTEFPCADPPRSPRKVSQAGHSRSQRRHQGRIKSVHCIESAYSDSGEDLTFEYSHLDNLRRDPSVLSLVSIMDSQGFISSTAFTNGSKTPKAISKHSIPSHYARFVRSTPELSVRIEHDIQFRGPIQTSSSPKVNTVPETPSARSRSECLLPSLPQNNLPLPTRCVTPESHSFSSLQVEPGSFSLTGDSTKNPALNTHKSLPRASEAFRFLEDRRKIHLPPTSTVPSRRGYSANDAVAESSLMSRQFPNSRASRIPFVHEPEGQTLSSTNATYNLSPNLEPICFPLTGAPIANSSPMSHISHSRIISPLGSPLPVLTRIQPYSSSFSRSRFGTSQTDLPLEETIAPSLSRSLWESSRYSPLSAEMSPRTPKTAELIQGLPDNNEARVPAIIVSPSRTSACDYYQDNKLVFGSPTGRDTDFADTKKIRTFHPLHTTSGTLDMRKYNCHVPTHSVYMQSPARNDQHTRVIHTTPRTPIEEGRAGTGISFGFSLGNNIVNSDSVGERLNSDQQEITPGRPTVVLVPSGRQLDRGETPASASAPASVKPELEHEQNEPLFALGLDPHFQQEPASQSAISCTDSFQTAREEFAIGDHASWTSEFGVQTRFAPLELQFLAPGRKIAPIMVRNTLFGLIGPLGSRPTKHPYRFCEHKLIYCYLQLSQEYNLGAILAWEWAWLLKDKLGQALLLWKVHGMNTLGSQLQPGRHAQIGIDT</sequence>
<feature type="region of interest" description="Disordered" evidence="1">
    <location>
        <begin position="637"/>
        <end position="658"/>
    </location>
</feature>
<feature type="region of interest" description="Disordered" evidence="1">
    <location>
        <begin position="72"/>
        <end position="95"/>
    </location>
</feature>
<feature type="region of interest" description="Disordered" evidence="1">
    <location>
        <begin position="111"/>
        <end position="142"/>
    </location>
</feature>
<feature type="compositionally biased region" description="Basic and acidic residues" evidence="1">
    <location>
        <begin position="83"/>
        <end position="93"/>
    </location>
</feature>
<proteinExistence type="predicted"/>
<accession>A0A8H7GZX0</accession>
<reference evidence="2" key="1">
    <citation type="submission" date="2020-09" db="EMBL/GenBank/DDBJ databases">
        <title>Comparative genome analyses of four rice-infecting Rhizoctonia solani isolates reveal extensive enrichment of homogalacturonan modification genes.</title>
        <authorList>
            <person name="Lee D.-Y."/>
            <person name="Jeon J."/>
            <person name="Kim K.-T."/>
            <person name="Cheong K."/>
            <person name="Song H."/>
            <person name="Choi G."/>
            <person name="Ko J."/>
            <person name="Opiyo S.O."/>
            <person name="Zuo S."/>
            <person name="Madhav S."/>
            <person name="Lee Y.-H."/>
            <person name="Wang G.-L."/>
        </authorList>
    </citation>
    <scope>NUCLEOTIDE SEQUENCE</scope>
    <source>
        <strain evidence="2">AG1-IA YN-7</strain>
    </source>
</reference>
<evidence type="ECO:0000256" key="1">
    <source>
        <dbReference type="SAM" id="MobiDB-lite"/>
    </source>
</evidence>